<reference evidence="1" key="2">
    <citation type="submission" date="2022-01" db="EMBL/GenBank/DDBJ databases">
        <authorList>
            <person name="Yamashiro T."/>
            <person name="Shiraishi A."/>
            <person name="Satake H."/>
            <person name="Nakayama K."/>
        </authorList>
    </citation>
    <scope>NUCLEOTIDE SEQUENCE</scope>
</reference>
<keyword evidence="2" id="KW-1185">Reference proteome</keyword>
<dbReference type="EMBL" id="BQNB010014368">
    <property type="protein sequence ID" value="GJT27330.1"/>
    <property type="molecule type" value="Genomic_DNA"/>
</dbReference>
<sequence>MLHSEFAMTDLVSLNYFLGISAQRTASGMFLLQSKFAEEILEWAHMQNCNSYRTYVDTESKLGPDGDPVADSTISQSRRCSLRILRYVRGTVNYGLQLHVSSTAQLTAYTDVDWVVCCNTSIIHIAVEAKYELLPQAGALPNTRSSSNEMRLLAMYVPEHGRGSSVPIDLFMAFALTSQSN</sequence>
<gene>
    <name evidence="1" type="ORF">Tco_0907605</name>
</gene>
<evidence type="ECO:0000313" key="2">
    <source>
        <dbReference type="Proteomes" id="UP001151760"/>
    </source>
</evidence>
<proteinExistence type="predicted"/>
<accession>A0ABQ5CJS4</accession>
<reference evidence="1" key="1">
    <citation type="journal article" date="2022" name="Int. J. Mol. Sci.">
        <title>Draft Genome of Tanacetum Coccineum: Genomic Comparison of Closely Related Tanacetum-Family Plants.</title>
        <authorList>
            <person name="Yamashiro T."/>
            <person name="Shiraishi A."/>
            <person name="Nakayama K."/>
            <person name="Satake H."/>
        </authorList>
    </citation>
    <scope>NUCLEOTIDE SEQUENCE</scope>
</reference>
<organism evidence="1 2">
    <name type="scientific">Tanacetum coccineum</name>
    <dbReference type="NCBI Taxonomy" id="301880"/>
    <lineage>
        <taxon>Eukaryota</taxon>
        <taxon>Viridiplantae</taxon>
        <taxon>Streptophyta</taxon>
        <taxon>Embryophyta</taxon>
        <taxon>Tracheophyta</taxon>
        <taxon>Spermatophyta</taxon>
        <taxon>Magnoliopsida</taxon>
        <taxon>eudicotyledons</taxon>
        <taxon>Gunneridae</taxon>
        <taxon>Pentapetalae</taxon>
        <taxon>asterids</taxon>
        <taxon>campanulids</taxon>
        <taxon>Asterales</taxon>
        <taxon>Asteraceae</taxon>
        <taxon>Asteroideae</taxon>
        <taxon>Anthemideae</taxon>
        <taxon>Anthemidinae</taxon>
        <taxon>Tanacetum</taxon>
    </lineage>
</organism>
<evidence type="ECO:0000313" key="1">
    <source>
        <dbReference type="EMBL" id="GJT27330.1"/>
    </source>
</evidence>
<dbReference type="Proteomes" id="UP001151760">
    <property type="component" value="Unassembled WGS sequence"/>
</dbReference>
<name>A0ABQ5CJS4_9ASTR</name>
<comment type="caution">
    <text evidence="1">The sequence shown here is derived from an EMBL/GenBank/DDBJ whole genome shotgun (WGS) entry which is preliminary data.</text>
</comment>
<protein>
    <submittedName>
        <fullName evidence="1">Ribonuclease H-like domain-containing protein</fullName>
    </submittedName>
</protein>